<evidence type="ECO:0000313" key="3">
    <source>
        <dbReference type="Proteomes" id="UP000243686"/>
    </source>
</evidence>
<name>A0A1S8WJ72_OPIVI</name>
<evidence type="ECO:0000256" key="1">
    <source>
        <dbReference type="SAM" id="MobiDB-lite"/>
    </source>
</evidence>
<feature type="compositionally biased region" description="Basic and acidic residues" evidence="1">
    <location>
        <begin position="109"/>
        <end position="119"/>
    </location>
</feature>
<keyword evidence="3" id="KW-1185">Reference proteome</keyword>
<feature type="region of interest" description="Disordered" evidence="1">
    <location>
        <begin position="905"/>
        <end position="924"/>
    </location>
</feature>
<feature type="region of interest" description="Disordered" evidence="1">
    <location>
        <begin position="254"/>
        <end position="347"/>
    </location>
</feature>
<feature type="compositionally biased region" description="Basic and acidic residues" evidence="1">
    <location>
        <begin position="422"/>
        <end position="436"/>
    </location>
</feature>
<dbReference type="AlphaFoldDB" id="A0A1S8WJ72"/>
<protein>
    <submittedName>
        <fullName evidence="2">Uncharacterized protein</fullName>
    </submittedName>
</protein>
<feature type="region of interest" description="Disordered" evidence="1">
    <location>
        <begin position="1"/>
        <end position="132"/>
    </location>
</feature>
<feature type="compositionally biased region" description="Polar residues" evidence="1">
    <location>
        <begin position="338"/>
        <end position="347"/>
    </location>
</feature>
<organism evidence="2 3">
    <name type="scientific">Opisthorchis viverrini</name>
    <name type="common">Southeast Asian liver fluke</name>
    <dbReference type="NCBI Taxonomy" id="6198"/>
    <lineage>
        <taxon>Eukaryota</taxon>
        <taxon>Metazoa</taxon>
        <taxon>Spiralia</taxon>
        <taxon>Lophotrochozoa</taxon>
        <taxon>Platyhelminthes</taxon>
        <taxon>Trematoda</taxon>
        <taxon>Digenea</taxon>
        <taxon>Opisthorchiida</taxon>
        <taxon>Opisthorchiata</taxon>
        <taxon>Opisthorchiidae</taxon>
        <taxon>Opisthorchis</taxon>
    </lineage>
</organism>
<evidence type="ECO:0000313" key="2">
    <source>
        <dbReference type="EMBL" id="OON14303.1"/>
    </source>
</evidence>
<feature type="compositionally biased region" description="Polar residues" evidence="1">
    <location>
        <begin position="280"/>
        <end position="289"/>
    </location>
</feature>
<dbReference type="EMBL" id="KV906734">
    <property type="protein sequence ID" value="OON14303.1"/>
    <property type="molecule type" value="Genomic_DNA"/>
</dbReference>
<feature type="compositionally biased region" description="Polar residues" evidence="1">
    <location>
        <begin position="92"/>
        <end position="101"/>
    </location>
</feature>
<feature type="region of interest" description="Disordered" evidence="1">
    <location>
        <begin position="942"/>
        <end position="996"/>
    </location>
</feature>
<feature type="region of interest" description="Disordered" evidence="1">
    <location>
        <begin position="416"/>
        <end position="453"/>
    </location>
</feature>
<reference evidence="2 3" key="1">
    <citation type="submission" date="2015-03" db="EMBL/GenBank/DDBJ databases">
        <title>Draft genome of the nematode, Opisthorchis viverrini.</title>
        <authorList>
            <person name="Mitreva M."/>
        </authorList>
    </citation>
    <scope>NUCLEOTIDE SEQUENCE [LARGE SCALE GENOMIC DNA]</scope>
    <source>
        <strain evidence="2">Khon Kaen</strain>
    </source>
</reference>
<feature type="compositionally biased region" description="Acidic residues" evidence="1">
    <location>
        <begin position="294"/>
        <end position="304"/>
    </location>
</feature>
<sequence length="1109" mass="122565">MAESGELGDPSNGYEKEGHVLSDDLDTGTHILIGARHIQDESPQNNENESDLTHEMPGSTESPDLSNMEQQDDNSGNPIPAESPKDSETENLRQYSVTTGMPPTEEDVDSRGEVAPNREEPEEIALENSSAYNYESPASQSFNVGLISTGDITANPEAGHSQTDLLRTESQQPVTDTNLMTTTDNAVISEQASAYPLPTEEKSRVSFRAHSGSEDSIDTKLTDTGVSITFPESSFTTTYELNVASESFAAEDDQGGLKIVDDNADGSEGVDAAQTRDEANSTTTTSQFTKDVVQGDDGEDDQSDEANRANYNTAVSVNTATQETNEGEQVYGGDRLQESPNDSTSVSIFENSPEETVVEISEHTTPEAFTDGRVSSDFQQLETETPFVPEQAVDSSVEMVSKLNEVPKALPAEAQELQTNNQERDPVEAQDTDEKNSTVMEPDLVPEGGSEVNLDNAPELGEIAADALTMNPDLANLQSENEINLTEQNFGEMHAAPDFEHGVEGEEMFVDESQTLIHIISESDSEQLEQEPTEPISADSIIRNCATEYFSKDITADVLELTGEPHTERIQESVVQDYDTHCAQMSEVTVSSYVQDSEKKSEKWDTNRVSDIEDDEVIFESATNRVQDGISEEMYSFEQSKPETTPDQSSPEYLNKNFGVLESDDNFTGTEAEAPTERHSEILRESSVQLEEISEMTLPCPVQLSIEEPDHLYNISVPNSRDELSVEPKIHEDQGETSDIDEWQPIEKDVSTELPSQDVCTEPTNGKETSALPEPIRDNKVVAKDLHGEVNLEGIIPKHIRLSEKSLNGASAVVKSIPGLHDSRISDSNDWDARSSLFEAHEVGHRTVTQEFALGKEMEVDRSVQGENKIRKIYTDISDAALTTGLNGYASSFGEEANKENLLKEHQSRELDKRPLLERQQRSRTLDPRIMSDWAAGYSDSKRRAATLGRNGSRKRPRLQPKPAPNDDYLFPDSVTPSKVDKHLSTRSLSEGLPEGTYDVPYIDDDAFLPRQLRDPANQNGNIDDDSEYSSDGAAWYWQPPNYYQIHLDPNHIADTNECATTPRFMHPAKSSPCAEDDRKLIDAKEPKKGRKKNRLFGLCSCVSRQNKS</sequence>
<feature type="compositionally biased region" description="Polar residues" evidence="1">
    <location>
        <begin position="59"/>
        <end position="77"/>
    </location>
</feature>
<feature type="compositionally biased region" description="Polar residues" evidence="1">
    <location>
        <begin position="309"/>
        <end position="324"/>
    </location>
</feature>
<dbReference type="Proteomes" id="UP000243686">
    <property type="component" value="Unassembled WGS sequence"/>
</dbReference>
<proteinExistence type="predicted"/>
<gene>
    <name evidence="2" type="ORF">X801_09906</name>
</gene>
<feature type="region of interest" description="Disordered" evidence="1">
    <location>
        <begin position="189"/>
        <end position="219"/>
    </location>
</feature>
<accession>A0A1S8WJ72</accession>